<dbReference type="Gene3D" id="1.10.1750.10">
    <property type="match status" value="1"/>
</dbReference>
<feature type="domain" description="Chromosomal replication initiator DnaA C-terminal" evidence="10">
    <location>
        <begin position="363"/>
        <end position="432"/>
    </location>
</feature>
<dbReference type="PANTHER" id="PTHR30050">
    <property type="entry name" value="CHROMOSOMAL REPLICATION INITIATOR PROTEIN DNAA"/>
    <property type="match status" value="1"/>
</dbReference>
<dbReference type="GO" id="GO:0003688">
    <property type="term" value="F:DNA replication origin binding"/>
    <property type="evidence" value="ECO:0007669"/>
    <property type="project" value="TreeGrafter"/>
</dbReference>
<feature type="domain" description="AAA+ ATPase" evidence="9">
    <location>
        <begin position="148"/>
        <end position="285"/>
    </location>
</feature>
<evidence type="ECO:0000256" key="3">
    <source>
        <dbReference type="ARBA" id="ARBA00022741"/>
    </source>
</evidence>
<dbReference type="InterPro" id="IPR013317">
    <property type="entry name" value="DnaA_dom"/>
</dbReference>
<dbReference type="NCBIfam" id="NF001154">
    <property type="entry name" value="PRK00149.3-3"/>
    <property type="match status" value="1"/>
</dbReference>
<organism evidence="11 12">
    <name type="scientific">Metamycoplasma auris</name>
    <dbReference type="NCBI Taxonomy" id="51363"/>
    <lineage>
        <taxon>Bacteria</taxon>
        <taxon>Bacillati</taxon>
        <taxon>Mycoplasmatota</taxon>
        <taxon>Mycoplasmoidales</taxon>
        <taxon>Metamycoplasmataceae</taxon>
        <taxon>Metamycoplasma</taxon>
    </lineage>
</organism>
<evidence type="ECO:0000256" key="5">
    <source>
        <dbReference type="ARBA" id="ARBA00023121"/>
    </source>
</evidence>
<dbReference type="SMART" id="SM00760">
    <property type="entry name" value="Bac_DnaA_C"/>
    <property type="match status" value="1"/>
</dbReference>
<evidence type="ECO:0000313" key="11">
    <source>
        <dbReference type="EMBL" id="PZW01508.1"/>
    </source>
</evidence>
<dbReference type="EMBL" id="QKUB01000001">
    <property type="protein sequence ID" value="PZW01508.1"/>
    <property type="molecule type" value="Genomic_DNA"/>
</dbReference>
<evidence type="ECO:0000256" key="7">
    <source>
        <dbReference type="RuleBase" id="RU000577"/>
    </source>
</evidence>
<dbReference type="RefSeq" id="WP_111517945.1">
    <property type="nucleotide sequence ID" value="NZ_QKUB01000001.1"/>
</dbReference>
<dbReference type="GO" id="GO:0006275">
    <property type="term" value="P:regulation of DNA replication"/>
    <property type="evidence" value="ECO:0007669"/>
    <property type="project" value="InterPro"/>
</dbReference>
<keyword evidence="2 7" id="KW-0235">DNA replication</keyword>
<dbReference type="GO" id="GO:0008289">
    <property type="term" value="F:lipid binding"/>
    <property type="evidence" value="ECO:0007669"/>
    <property type="project" value="UniProtKB-KW"/>
</dbReference>
<reference evidence="11 12" key="1">
    <citation type="submission" date="2018-06" db="EMBL/GenBank/DDBJ databases">
        <title>Genomic Encyclopedia of Archaeal and Bacterial Type Strains, Phase II (KMG-II): from individual species to whole genera.</title>
        <authorList>
            <person name="Goeker M."/>
        </authorList>
    </citation>
    <scope>NUCLEOTIDE SEQUENCE [LARGE SCALE GENOMIC DNA]</scope>
    <source>
        <strain evidence="11 12">ATCC 51348</strain>
    </source>
</reference>
<dbReference type="InterPro" id="IPR027417">
    <property type="entry name" value="P-loop_NTPase"/>
</dbReference>
<evidence type="ECO:0000256" key="1">
    <source>
        <dbReference type="ARBA" id="ARBA00022490"/>
    </source>
</evidence>
<dbReference type="GO" id="GO:0005886">
    <property type="term" value="C:plasma membrane"/>
    <property type="evidence" value="ECO:0007669"/>
    <property type="project" value="TreeGrafter"/>
</dbReference>
<proteinExistence type="inferred from homology"/>
<dbReference type="InterPro" id="IPR010921">
    <property type="entry name" value="Trp_repressor/repl_initiator"/>
</dbReference>
<evidence type="ECO:0000256" key="8">
    <source>
        <dbReference type="RuleBase" id="RU004227"/>
    </source>
</evidence>
<dbReference type="OrthoDB" id="9807019at2"/>
<keyword evidence="6 7" id="KW-0238">DNA-binding</keyword>
<keyword evidence="12" id="KW-1185">Reference proteome</keyword>
<evidence type="ECO:0000256" key="6">
    <source>
        <dbReference type="ARBA" id="ARBA00023125"/>
    </source>
</evidence>
<dbReference type="Gene3D" id="3.30.300.180">
    <property type="match status" value="1"/>
</dbReference>
<dbReference type="PANTHER" id="PTHR30050:SF2">
    <property type="entry name" value="CHROMOSOMAL REPLICATION INITIATOR PROTEIN DNAA"/>
    <property type="match status" value="1"/>
</dbReference>
<evidence type="ECO:0000259" key="9">
    <source>
        <dbReference type="SMART" id="SM00382"/>
    </source>
</evidence>
<name>A0A2W7GCT7_9BACT</name>
<dbReference type="GO" id="GO:0005524">
    <property type="term" value="F:ATP binding"/>
    <property type="evidence" value="ECO:0007669"/>
    <property type="project" value="UniProtKB-KW"/>
</dbReference>
<keyword evidence="4 7" id="KW-0067">ATP-binding</keyword>
<keyword evidence="5" id="KW-0446">Lipid-binding</keyword>
<dbReference type="CDD" id="cd06571">
    <property type="entry name" value="Bac_DnaA_C"/>
    <property type="match status" value="1"/>
</dbReference>
<dbReference type="SUPFAM" id="SSF48295">
    <property type="entry name" value="TrpR-like"/>
    <property type="match status" value="1"/>
</dbReference>
<keyword evidence="3 7" id="KW-0547">Nucleotide-binding</keyword>
<comment type="function">
    <text evidence="7">Plays an essential role in the initiation and regulation of chromosomal replication. ATP-DnaA binds to the origin of replication (oriC) to initiate formation of the DNA replication initiation complex once per cell cycle. Binds the DnaA box (a 9 base pair repeat at the origin) and separates the double-stranded (ds)DNA. Forms a right-handed helical filament on oriC DNA; dsDNA binds to the exterior of the filament while single-stranded (ss)DNA is stabiized in the filament's interior. The ATP-DnaA-oriC complex binds and stabilizes one strand of the AT-rich DNA unwinding element (DUE), permitting loading of DNA polymerase. After initiation quickly degrades to an ADP-DnaA complex that is not apt for DNA replication. Binds acidic phospholipids.</text>
</comment>
<dbReference type="SUPFAM" id="SSF52540">
    <property type="entry name" value="P-loop containing nucleoside triphosphate hydrolases"/>
    <property type="match status" value="1"/>
</dbReference>
<dbReference type="InterPro" id="IPR038454">
    <property type="entry name" value="DnaA_N_sf"/>
</dbReference>
<dbReference type="Pfam" id="PF00308">
    <property type="entry name" value="Bac_DnaA"/>
    <property type="match status" value="1"/>
</dbReference>
<dbReference type="PRINTS" id="PR00051">
    <property type="entry name" value="DNAA"/>
</dbReference>
<dbReference type="Gene3D" id="3.40.50.300">
    <property type="entry name" value="P-loop containing nucleotide triphosphate hydrolases"/>
    <property type="match status" value="1"/>
</dbReference>
<dbReference type="Gene3D" id="1.10.8.60">
    <property type="match status" value="1"/>
</dbReference>
<evidence type="ECO:0000259" key="10">
    <source>
        <dbReference type="SMART" id="SM00760"/>
    </source>
</evidence>
<gene>
    <name evidence="11" type="ORF">BCF89_10123</name>
</gene>
<evidence type="ECO:0000256" key="4">
    <source>
        <dbReference type="ARBA" id="ARBA00022840"/>
    </source>
</evidence>
<comment type="caution">
    <text evidence="11">The sequence shown here is derived from an EMBL/GenBank/DDBJ whole genome shotgun (WGS) entry which is preliminary data.</text>
</comment>
<dbReference type="Pfam" id="PF08299">
    <property type="entry name" value="Bac_DnaA_C"/>
    <property type="match status" value="1"/>
</dbReference>
<dbReference type="InterPro" id="IPR003593">
    <property type="entry name" value="AAA+_ATPase"/>
</dbReference>
<dbReference type="SMART" id="SM00382">
    <property type="entry name" value="AAA"/>
    <property type="match status" value="1"/>
</dbReference>
<dbReference type="AlphaFoldDB" id="A0A2W7GCT7"/>
<dbReference type="InterPro" id="IPR020591">
    <property type="entry name" value="Chromosome_initiator_DnaA-like"/>
</dbReference>
<evidence type="ECO:0000313" key="12">
    <source>
        <dbReference type="Proteomes" id="UP000249646"/>
    </source>
</evidence>
<evidence type="ECO:0000256" key="2">
    <source>
        <dbReference type="ARBA" id="ARBA00022705"/>
    </source>
</evidence>
<dbReference type="Proteomes" id="UP000249646">
    <property type="component" value="Unassembled WGS sequence"/>
</dbReference>
<dbReference type="GO" id="GO:0006270">
    <property type="term" value="P:DNA replication initiation"/>
    <property type="evidence" value="ECO:0007669"/>
    <property type="project" value="InterPro"/>
</dbReference>
<comment type="similarity">
    <text evidence="8">Belongs to the DnaA family.</text>
</comment>
<sequence>MKYKDEELDLNISNQIFQNELKNTASDEMTYTSFFSTLKLVYVSGNNAYVLVPSHIIDFIKSRFIETIQRAIVNVLERKVFIIFVSSIEEIKELSNKNDFNYSALNDIEIKINNNVKNNLTFENYATGNFNKMALKAAKRICLQYIDESNPLFIHSNSGLGKTHLLHAIGNEFVKQNKSCLYINPDILTRRLVEQLRLKNQEQINKIIDELTSYDCLMFDDVQQYGNKESTLNVLFNVINIMKTNNKQIIFCADKAPNDLGGFEQRFLTRFEGGLTIEINNLQFEDVISILKFKLKENQINVDLWENGALRYIARNFSSSIRSIEGAISRIKLFAEGDDFFTYDLQTMQNIFKNVTRSKESITPERIIDTVCKYYGVEKKKIMSNSRMQEIVIPRKIITYFLKNNFDFTLKEIGKMVGNQAHSTVIASLNWIDANMQSNSSLKNAIDKIQNILKKII</sequence>
<dbReference type="CDD" id="cd00009">
    <property type="entry name" value="AAA"/>
    <property type="match status" value="1"/>
</dbReference>
<accession>A0A2W7GCT7</accession>
<protein>
    <recommendedName>
        <fullName evidence="7">Chromosomal replication initiator protein DnaA</fullName>
    </recommendedName>
</protein>
<dbReference type="InterPro" id="IPR013159">
    <property type="entry name" value="DnaA_C"/>
</dbReference>
<keyword evidence="1" id="KW-0963">Cytoplasm</keyword>